<protein>
    <submittedName>
        <fullName evidence="10">Uncharacterized protein</fullName>
    </submittedName>
</protein>
<keyword evidence="11" id="KW-1185">Reference proteome</keyword>
<evidence type="ECO:0000256" key="4">
    <source>
        <dbReference type="ARBA" id="ARBA00022759"/>
    </source>
</evidence>
<evidence type="ECO:0000259" key="9">
    <source>
        <dbReference type="PROSITE" id="PS50994"/>
    </source>
</evidence>
<organism evidence="10 11">
    <name type="scientific">Cnephaeus nilssonii</name>
    <name type="common">Northern bat</name>
    <name type="synonym">Eptesicus nilssonii</name>
    <dbReference type="NCBI Taxonomy" id="3371016"/>
    <lineage>
        <taxon>Eukaryota</taxon>
        <taxon>Metazoa</taxon>
        <taxon>Chordata</taxon>
        <taxon>Craniata</taxon>
        <taxon>Vertebrata</taxon>
        <taxon>Euteleostomi</taxon>
        <taxon>Mammalia</taxon>
        <taxon>Eutheria</taxon>
        <taxon>Laurasiatheria</taxon>
        <taxon>Chiroptera</taxon>
        <taxon>Yangochiroptera</taxon>
        <taxon>Vespertilionidae</taxon>
        <taxon>Cnephaeus</taxon>
    </lineage>
</organism>
<dbReference type="Gene3D" id="1.10.340.70">
    <property type="match status" value="1"/>
</dbReference>
<keyword evidence="5" id="KW-0378">Hydrolase</keyword>
<dbReference type="GO" id="GO:0003964">
    <property type="term" value="F:RNA-directed DNA polymerase activity"/>
    <property type="evidence" value="ECO:0007669"/>
    <property type="project" value="UniProtKB-KW"/>
</dbReference>
<evidence type="ECO:0000256" key="2">
    <source>
        <dbReference type="ARBA" id="ARBA00022695"/>
    </source>
</evidence>
<dbReference type="InterPro" id="IPR001584">
    <property type="entry name" value="Integrase_cat-core"/>
</dbReference>
<feature type="domain" description="RNase H type-1" evidence="8">
    <location>
        <begin position="193"/>
        <end position="337"/>
    </location>
</feature>
<dbReference type="GO" id="GO:0015074">
    <property type="term" value="P:DNA integration"/>
    <property type="evidence" value="ECO:0007669"/>
    <property type="project" value="InterPro"/>
</dbReference>
<dbReference type="SUPFAM" id="SSF53098">
    <property type="entry name" value="Ribonuclease H-like"/>
    <property type="match status" value="2"/>
</dbReference>
<keyword evidence="2" id="KW-0548">Nucleotidyltransferase</keyword>
<dbReference type="Pfam" id="PF17919">
    <property type="entry name" value="RT_RNaseH_2"/>
    <property type="match status" value="1"/>
</dbReference>
<feature type="region of interest" description="Disordered" evidence="7">
    <location>
        <begin position="628"/>
        <end position="650"/>
    </location>
</feature>
<evidence type="ECO:0000256" key="7">
    <source>
        <dbReference type="SAM" id="MobiDB-lite"/>
    </source>
</evidence>
<dbReference type="InterPro" id="IPR036397">
    <property type="entry name" value="RNaseH_sf"/>
</dbReference>
<dbReference type="PROSITE" id="PS50879">
    <property type="entry name" value="RNASE_H_1"/>
    <property type="match status" value="1"/>
</dbReference>
<dbReference type="InterPro" id="IPR002156">
    <property type="entry name" value="RNaseH_domain"/>
</dbReference>
<evidence type="ECO:0000256" key="5">
    <source>
        <dbReference type="ARBA" id="ARBA00022801"/>
    </source>
</evidence>
<dbReference type="InterPro" id="IPR012337">
    <property type="entry name" value="RNaseH-like_sf"/>
</dbReference>
<dbReference type="Gene3D" id="3.30.420.10">
    <property type="entry name" value="Ribonuclease H-like superfamily/Ribonuclease H"/>
    <property type="match status" value="2"/>
</dbReference>
<gene>
    <name evidence="10" type="ORF">QTO34_019388</name>
</gene>
<keyword evidence="6" id="KW-0695">RNA-directed DNA polymerase</keyword>
<dbReference type="Pfam" id="PF00075">
    <property type="entry name" value="RNase_H"/>
    <property type="match status" value="1"/>
</dbReference>
<dbReference type="Proteomes" id="UP001177744">
    <property type="component" value="Unassembled WGS sequence"/>
</dbReference>
<dbReference type="AlphaFoldDB" id="A0AA40LM06"/>
<evidence type="ECO:0000259" key="8">
    <source>
        <dbReference type="PROSITE" id="PS50879"/>
    </source>
</evidence>
<keyword evidence="1" id="KW-0808">Transferase</keyword>
<dbReference type="PROSITE" id="PS50994">
    <property type="entry name" value="INTEGRASE"/>
    <property type="match status" value="1"/>
</dbReference>
<dbReference type="SUPFAM" id="SSF56672">
    <property type="entry name" value="DNA/RNA polymerases"/>
    <property type="match status" value="1"/>
</dbReference>
<reference evidence="10" key="1">
    <citation type="submission" date="2023-06" db="EMBL/GenBank/DDBJ databases">
        <title>Reference genome for the Northern bat (Eptesicus nilssonii), a most northern bat species.</title>
        <authorList>
            <person name="Laine V.N."/>
            <person name="Pulliainen A.T."/>
            <person name="Lilley T.M."/>
        </authorList>
    </citation>
    <scope>NUCLEOTIDE SEQUENCE</scope>
    <source>
        <strain evidence="10">BLF_Eptnil</strain>
        <tissue evidence="10">Kidney</tissue>
    </source>
</reference>
<dbReference type="PANTHER" id="PTHR41694">
    <property type="entry name" value="ENDOGENOUS RETROVIRUS GROUP K MEMBER POL PROTEIN"/>
    <property type="match status" value="1"/>
</dbReference>
<dbReference type="Pfam" id="PF00665">
    <property type="entry name" value="rve"/>
    <property type="match status" value="1"/>
</dbReference>
<evidence type="ECO:0000256" key="3">
    <source>
        <dbReference type="ARBA" id="ARBA00022722"/>
    </source>
</evidence>
<name>A0AA40LM06_CNENI</name>
<dbReference type="InterPro" id="IPR041577">
    <property type="entry name" value="RT_RNaseH_2"/>
</dbReference>
<dbReference type="PANTHER" id="PTHR41694:SF5">
    <property type="entry name" value="RIBONUCLEASE H"/>
    <property type="match status" value="1"/>
</dbReference>
<evidence type="ECO:0000313" key="11">
    <source>
        <dbReference type="Proteomes" id="UP001177744"/>
    </source>
</evidence>
<comment type="caution">
    <text evidence="10">The sequence shown here is derived from an EMBL/GenBank/DDBJ whole genome shotgun (WGS) entry which is preliminary data.</text>
</comment>
<dbReference type="Gene3D" id="3.10.20.370">
    <property type="match status" value="1"/>
</dbReference>
<dbReference type="InterPro" id="IPR043502">
    <property type="entry name" value="DNA/RNA_pol_sf"/>
</dbReference>
<evidence type="ECO:0000256" key="6">
    <source>
        <dbReference type="ARBA" id="ARBA00022918"/>
    </source>
</evidence>
<dbReference type="EMBL" id="JAULJE010000009">
    <property type="protein sequence ID" value="KAK1338731.1"/>
    <property type="molecule type" value="Genomic_DNA"/>
</dbReference>
<evidence type="ECO:0000256" key="1">
    <source>
        <dbReference type="ARBA" id="ARBA00022679"/>
    </source>
</evidence>
<evidence type="ECO:0000313" key="10">
    <source>
        <dbReference type="EMBL" id="KAK1338731.1"/>
    </source>
</evidence>
<proteinExistence type="predicted"/>
<accession>A0AA40LM06</accession>
<feature type="compositionally biased region" description="Polar residues" evidence="7">
    <location>
        <begin position="628"/>
        <end position="641"/>
    </location>
</feature>
<dbReference type="GO" id="GO:0003676">
    <property type="term" value="F:nucleic acid binding"/>
    <property type="evidence" value="ECO:0007669"/>
    <property type="project" value="InterPro"/>
</dbReference>
<dbReference type="GO" id="GO:0004523">
    <property type="term" value="F:RNA-DNA hybrid ribonuclease activity"/>
    <property type="evidence" value="ECO:0007669"/>
    <property type="project" value="InterPro"/>
</dbReference>
<dbReference type="CDD" id="cd09273">
    <property type="entry name" value="RNase_HI_RT_Bel"/>
    <property type="match status" value="1"/>
</dbReference>
<feature type="domain" description="Integrase catalytic" evidence="9">
    <location>
        <begin position="442"/>
        <end position="599"/>
    </location>
</feature>
<keyword evidence="3" id="KW-0540">Nuclease</keyword>
<keyword evidence="4" id="KW-0255">Endonuclease</keyword>
<sequence>MKRLKGEEKAPIVWGPEQEKAFISIKAKLTEAPALGLPDVTRDFNLFVHENNGVALGVLTQEFGPWQRPVAYLSKHIDPVASGCPPCLRALAATALLIKEADKLTLGQNLNVKVPHSVITLMEAKGQHWLTHAQMTQYHGLLIENPRVQLEAVRTLNPATFLPVAEGAPEHDCLEVLEEVYSSRPDLTDRPLPNPDLVLFTGGSSFLDEGKRRAGCAVVSDYETTEAQALPEGWSAQRAELWALTRALNSDKRANIYTDSRYAFATLHIHGAIYKERGLLMAGGKGIKNQNEILKLLEAVWEPKEIVVIHCKGHQKGKDSVSEGNQRADAAAKLAAKEQAAPARIMLAPKLPEPPRYTSQEEEWAQQEGGKRTKEEQLAHKVVLQQHELTHLGKTALETLSGIYYLIARLPSLCASVSQRCLLCTQNNAKQGPVRSIGVRRCGQAPFEDLEVDFTEIGPSRGNKYLLVFVCTFSGWVEAYPTRTEKAREVTKALLKDIIPWYGMPLTIGSDNGPAFVAEIGQQVTKALGIRWNLHTAYRPQSSGKVKRMNRTLKQAMAKLCQETTLPWTDILPLVLLRYAVPRGPGSNYKDLEKLSLRSTDGLTDRLPISQEQLSILINLETRTEQLDSPLSGESSHQPSDVQPEWKVTSDQNHPLRLTLRKQRTWLINLLQGIQKCPAEFFLTLIFLSYLFLNWKCSGISG</sequence>